<gene>
    <name evidence="1" type="ORF">CALCODRAFT_498125</name>
</gene>
<sequence length="91" mass="9771">MPDHPILPGKRIYRCADCQKVFSTSGAHICCFLVSALLTDVKAISPDTPRCTPARRITSARIPTVSAAAPGGTTCSSSESFSLRIRFRGFV</sequence>
<evidence type="ECO:0008006" key="3">
    <source>
        <dbReference type="Google" id="ProtNLM"/>
    </source>
</evidence>
<name>A0A165EYN9_9BASI</name>
<reference evidence="1 2" key="1">
    <citation type="journal article" date="2016" name="Mol. Biol. Evol.">
        <title>Comparative Genomics of Early-Diverging Mushroom-Forming Fungi Provides Insights into the Origins of Lignocellulose Decay Capabilities.</title>
        <authorList>
            <person name="Nagy L.G."/>
            <person name="Riley R."/>
            <person name="Tritt A."/>
            <person name="Adam C."/>
            <person name="Daum C."/>
            <person name="Floudas D."/>
            <person name="Sun H."/>
            <person name="Yadav J.S."/>
            <person name="Pangilinan J."/>
            <person name="Larsson K.H."/>
            <person name="Matsuura K."/>
            <person name="Barry K."/>
            <person name="Labutti K."/>
            <person name="Kuo R."/>
            <person name="Ohm R.A."/>
            <person name="Bhattacharya S.S."/>
            <person name="Shirouzu T."/>
            <person name="Yoshinaga Y."/>
            <person name="Martin F.M."/>
            <person name="Grigoriev I.V."/>
            <person name="Hibbett D.S."/>
        </authorList>
    </citation>
    <scope>NUCLEOTIDE SEQUENCE [LARGE SCALE GENOMIC DNA]</scope>
    <source>
        <strain evidence="1 2">HHB12733</strain>
    </source>
</reference>
<accession>A0A165EYN9</accession>
<dbReference type="AlphaFoldDB" id="A0A165EYN9"/>
<protein>
    <recommendedName>
        <fullName evidence="3">C2H2-type domain-containing protein</fullName>
    </recommendedName>
</protein>
<dbReference type="Proteomes" id="UP000076842">
    <property type="component" value="Unassembled WGS sequence"/>
</dbReference>
<evidence type="ECO:0000313" key="1">
    <source>
        <dbReference type="EMBL" id="KZT55801.1"/>
    </source>
</evidence>
<dbReference type="InParanoid" id="A0A165EYN9"/>
<proteinExistence type="predicted"/>
<keyword evidence="2" id="KW-1185">Reference proteome</keyword>
<evidence type="ECO:0000313" key="2">
    <source>
        <dbReference type="Proteomes" id="UP000076842"/>
    </source>
</evidence>
<dbReference type="EMBL" id="KV423988">
    <property type="protein sequence ID" value="KZT55801.1"/>
    <property type="molecule type" value="Genomic_DNA"/>
</dbReference>
<organism evidence="1 2">
    <name type="scientific">Calocera cornea HHB12733</name>
    <dbReference type="NCBI Taxonomy" id="1353952"/>
    <lineage>
        <taxon>Eukaryota</taxon>
        <taxon>Fungi</taxon>
        <taxon>Dikarya</taxon>
        <taxon>Basidiomycota</taxon>
        <taxon>Agaricomycotina</taxon>
        <taxon>Dacrymycetes</taxon>
        <taxon>Dacrymycetales</taxon>
        <taxon>Dacrymycetaceae</taxon>
        <taxon>Calocera</taxon>
    </lineage>
</organism>